<protein>
    <submittedName>
        <fullName evidence="1">DUF2600 domain-containing protein</fullName>
    </submittedName>
</protein>
<dbReference type="Pfam" id="PF10776">
    <property type="entry name" value="DUF2600"/>
    <property type="match status" value="1"/>
</dbReference>
<dbReference type="InterPro" id="IPR019712">
    <property type="entry name" value="YtpB-like"/>
</dbReference>
<reference evidence="1 2" key="1">
    <citation type="submission" date="2018-03" db="EMBL/GenBank/DDBJ databases">
        <authorList>
            <person name="Keele B.F."/>
        </authorList>
    </citation>
    <scope>NUCLEOTIDE SEQUENCE [LARGE SCALE GENOMIC DNA]</scope>
    <source>
        <strain evidence="1">ZCTH4_d</strain>
    </source>
</reference>
<dbReference type="EMBL" id="QEWE01000009">
    <property type="protein sequence ID" value="REJ30653.1"/>
    <property type="molecule type" value="Genomic_DNA"/>
</dbReference>
<evidence type="ECO:0000313" key="2">
    <source>
        <dbReference type="Proteomes" id="UP000257014"/>
    </source>
</evidence>
<comment type="caution">
    <text evidence="1">The sequence shown here is derived from an EMBL/GenBank/DDBJ whole genome shotgun (WGS) entry which is preliminary data.</text>
</comment>
<evidence type="ECO:0000313" key="1">
    <source>
        <dbReference type="EMBL" id="REJ30653.1"/>
    </source>
</evidence>
<name>A0A3E0K840_9BACI</name>
<proteinExistence type="predicted"/>
<gene>
    <name evidence="1" type="ORF">C6P37_02800</name>
</gene>
<dbReference type="Proteomes" id="UP000257014">
    <property type="component" value="Unassembled WGS sequence"/>
</dbReference>
<dbReference type="AlphaFoldDB" id="A0A3E0K840"/>
<sequence>MSTIFCSSPRAFIFIVQQKFCAAEKEGTGGVPVAKVAIPVRFIAQIYRKIFPEVRTQLLYWEKRAEEIPNRELRKQALASMRQKRFHCQGGAVFALLAGENYREAVRFIVAYQTISDYLDNLCDRSNSQDPGDFAALHEALRHCLSLHAEIPPGSEYYRFRNDKEDGGYLRELVQTCREVLRKTKHYGSMEEELLRLCTLYCALQIHKHAPVSERVPRLRSWFREHKEWASDMDWHEFSACAGSTLGIFSLVSYGLTGKMTPELARKIAEGYFPYIQGFHILLDYLIDQEEDRAGGDLNFCFYYESEEIMLRRLFHFFRMAKLQAGQLPDAAFHLWIVKGLPGLYLSDGKVSRNAGLKRLAKPLIREGGWTGKFFYWQAKLYRLILNRKGKPFS</sequence>
<organism evidence="1 2">
    <name type="scientific">Caldibacillus debilis</name>
    <dbReference type="NCBI Taxonomy" id="301148"/>
    <lineage>
        <taxon>Bacteria</taxon>
        <taxon>Bacillati</taxon>
        <taxon>Bacillota</taxon>
        <taxon>Bacilli</taxon>
        <taxon>Bacillales</taxon>
        <taxon>Bacillaceae</taxon>
        <taxon>Caldibacillus</taxon>
    </lineage>
</organism>
<accession>A0A3E0K840</accession>